<dbReference type="Proteomes" id="UP000828048">
    <property type="component" value="Chromosome 4"/>
</dbReference>
<evidence type="ECO:0000313" key="1">
    <source>
        <dbReference type="EMBL" id="KAH7860620.1"/>
    </source>
</evidence>
<organism evidence="1 2">
    <name type="scientific">Vaccinium darrowii</name>
    <dbReference type="NCBI Taxonomy" id="229202"/>
    <lineage>
        <taxon>Eukaryota</taxon>
        <taxon>Viridiplantae</taxon>
        <taxon>Streptophyta</taxon>
        <taxon>Embryophyta</taxon>
        <taxon>Tracheophyta</taxon>
        <taxon>Spermatophyta</taxon>
        <taxon>Magnoliopsida</taxon>
        <taxon>eudicotyledons</taxon>
        <taxon>Gunneridae</taxon>
        <taxon>Pentapetalae</taxon>
        <taxon>asterids</taxon>
        <taxon>Ericales</taxon>
        <taxon>Ericaceae</taxon>
        <taxon>Vaccinioideae</taxon>
        <taxon>Vaccinieae</taxon>
        <taxon>Vaccinium</taxon>
    </lineage>
</organism>
<accession>A0ACB7Z3Z8</accession>
<reference evidence="1 2" key="1">
    <citation type="journal article" date="2021" name="Hortic Res">
        <title>High-quality reference genome and annotation aids understanding of berry development for evergreen blueberry (Vaccinium darrowii).</title>
        <authorList>
            <person name="Yu J."/>
            <person name="Hulse-Kemp A.M."/>
            <person name="Babiker E."/>
            <person name="Staton M."/>
        </authorList>
    </citation>
    <scope>NUCLEOTIDE SEQUENCE [LARGE SCALE GENOMIC DNA]</scope>
    <source>
        <strain evidence="2">cv. NJ 8807/NJ 8810</strain>
        <tissue evidence="1">Young leaf</tissue>
    </source>
</reference>
<proteinExistence type="predicted"/>
<name>A0ACB7Z3Z8_9ERIC</name>
<comment type="caution">
    <text evidence="1">The sequence shown here is derived from an EMBL/GenBank/DDBJ whole genome shotgun (WGS) entry which is preliminary data.</text>
</comment>
<gene>
    <name evidence="1" type="ORF">Vadar_015631</name>
</gene>
<dbReference type="EMBL" id="CM037154">
    <property type="protein sequence ID" value="KAH7860620.1"/>
    <property type="molecule type" value="Genomic_DNA"/>
</dbReference>
<protein>
    <submittedName>
        <fullName evidence="1">Uncharacterized protein</fullName>
    </submittedName>
</protein>
<evidence type="ECO:0000313" key="2">
    <source>
        <dbReference type="Proteomes" id="UP000828048"/>
    </source>
</evidence>
<sequence length="319" mass="36340">MTRSKSRTSFPPAALPCPWLLFCHGQGSNTQTFYSVSEARFYVKRISDISGKQICASFHEWMVMADYYSSDCFLLNLISLERINLPSWESRHCKFCILSAPPTDDNCIVGFVSKESEWIMFCRPGDCEWVKHIFEPGIPILLGYTIYKGEIYCHGIAKRGALVILDIVDHRVEVRHVLGENGTSLPERGNETLLPEICKMSTYLVESCDEMFAVHISMLGESSRKIRDIDIFKLDLSALEWVKVESIGDCTFFISEFTGCISCSATKSGTLGNSIYLMQDHDESMYVFDIEKKCIYAHYPCPYVGRNVAQKEWVMPIRT</sequence>
<keyword evidence="2" id="KW-1185">Reference proteome</keyword>